<feature type="domain" description="PPM-type phosphatase" evidence="2">
    <location>
        <begin position="59"/>
        <end position="339"/>
    </location>
</feature>
<feature type="compositionally biased region" description="Polar residues" evidence="1">
    <location>
        <begin position="772"/>
        <end position="783"/>
    </location>
</feature>
<evidence type="ECO:0000313" key="4">
    <source>
        <dbReference type="Proteomes" id="UP001489004"/>
    </source>
</evidence>
<dbReference type="PANTHER" id="PTHR47992">
    <property type="entry name" value="PROTEIN PHOSPHATASE"/>
    <property type="match status" value="1"/>
</dbReference>
<feature type="compositionally biased region" description="Polar residues" evidence="1">
    <location>
        <begin position="686"/>
        <end position="701"/>
    </location>
</feature>
<dbReference type="Pfam" id="PF00481">
    <property type="entry name" value="PP2C"/>
    <property type="match status" value="1"/>
</dbReference>
<reference evidence="3 4" key="1">
    <citation type="journal article" date="2024" name="Nat. Commun.">
        <title>Phylogenomics reveals the evolutionary origins of lichenization in chlorophyte algae.</title>
        <authorList>
            <person name="Puginier C."/>
            <person name="Libourel C."/>
            <person name="Otte J."/>
            <person name="Skaloud P."/>
            <person name="Haon M."/>
            <person name="Grisel S."/>
            <person name="Petersen M."/>
            <person name="Berrin J.G."/>
            <person name="Delaux P.M."/>
            <person name="Dal Grande F."/>
            <person name="Keller J."/>
        </authorList>
    </citation>
    <scope>NUCLEOTIDE SEQUENCE [LARGE SCALE GENOMIC DNA]</scope>
    <source>
        <strain evidence="3 4">SAG 2043</strain>
    </source>
</reference>
<feature type="compositionally biased region" description="Basic and acidic residues" evidence="1">
    <location>
        <begin position="714"/>
        <end position="727"/>
    </location>
</feature>
<feature type="compositionally biased region" description="Polar residues" evidence="1">
    <location>
        <begin position="511"/>
        <end position="528"/>
    </location>
</feature>
<dbReference type="InterPro" id="IPR015655">
    <property type="entry name" value="PP2C"/>
</dbReference>
<proteinExistence type="predicted"/>
<dbReference type="PROSITE" id="PS51746">
    <property type="entry name" value="PPM_2"/>
    <property type="match status" value="1"/>
</dbReference>
<keyword evidence="4" id="KW-1185">Reference proteome</keyword>
<feature type="region of interest" description="Disordered" evidence="1">
    <location>
        <begin position="463"/>
        <end position="558"/>
    </location>
</feature>
<dbReference type="AlphaFoldDB" id="A0AAW1P8W4"/>
<dbReference type="InterPro" id="IPR036457">
    <property type="entry name" value="PPM-type-like_dom_sf"/>
</dbReference>
<sequence length="860" mass="90062">MGAAKAYQGSSKPFLKFAQSQSSLKHEDVILVLPNNVFPNPKLPGQGPTATVREVAGVAIDLASDLVTAKQQQATEVNCGQVDIHVGSTVYGLFCILDGHNGVTAANHVANSLQEVLTARLPAGEPPLESDGELYRSWRGHLQKALVGALSDLHLSFACLGLAAGCTATIILQCGWLVTVANLGDSRAVLDTGFETRQLTVDHRVATHQGERKRLESSGALIAPVDLSGTGPAQGPQAGGFGPLRVWPGGLCLSRAIGDFDVGEVIIPCPHICQVRVPETGGRVLVASDGVWDAFDKMGRVARMARGWATEVAPDRILGAIKRAYGGLRDDSSVVILDLLPPGQDFPSVARSTRKSMKPGCLSCFAPPPPAPGTDGNEAPQMEVLVDVDVAALLGLMPGVSVPRPEWCDDDFKVAMASAQAEAARIWRKANSMRRLGRSPSRDDLQSIFQPFGIAAPFPPSPKAVAVAAGGPDRPSQPSPIDRDPSVKVGASDTPAAKAALEEARRAALESGQNASGRFGRSTTTDQGFSGRFGKYHGNGGGSGSGGMKPSTSSGALSKLPTITAGEALDTSADSQQLVPSASHEDMVAGVEVGASQRFGDAIATEERYAAKFGHYKASSRMQWEAERSASPDPAAAGESKPERAKRRSIEFADWFKRHASLGRPGSPSPADRRLSLDRAQLTDGAATTSGNPNYPASSTPADERGPGRRRPMRSLDDISTRLRDQDMSMARRVQDSRTAGGDSRGSQSLRGASSDVRSSTAGSVSGSAVVQETSAQPATQPLGQPAAGGTPLQRSAGQTGVRSGSGTPSSSQYGTPDGSPRSHMSSASTLSRYASALNSRQRWSLMTRHMLQAPSPSRD</sequence>
<accession>A0AAW1P8W4</accession>
<dbReference type="SUPFAM" id="SSF81606">
    <property type="entry name" value="PP2C-like"/>
    <property type="match status" value="1"/>
</dbReference>
<protein>
    <recommendedName>
        <fullName evidence="2">PPM-type phosphatase domain-containing protein</fullName>
    </recommendedName>
</protein>
<feature type="compositionally biased region" description="Gly residues" evidence="1">
    <location>
        <begin position="537"/>
        <end position="547"/>
    </location>
</feature>
<feature type="compositionally biased region" description="Low complexity" evidence="1">
    <location>
        <begin position="757"/>
        <end position="771"/>
    </location>
</feature>
<dbReference type="SMART" id="SM00332">
    <property type="entry name" value="PP2Cc"/>
    <property type="match status" value="1"/>
</dbReference>
<dbReference type="EMBL" id="JALJOR010000018">
    <property type="protein sequence ID" value="KAK9804224.1"/>
    <property type="molecule type" value="Genomic_DNA"/>
</dbReference>
<gene>
    <name evidence="3" type="ORF">WJX72_002010</name>
</gene>
<dbReference type="CDD" id="cd00143">
    <property type="entry name" value="PP2Cc"/>
    <property type="match status" value="1"/>
</dbReference>
<dbReference type="GO" id="GO:0004722">
    <property type="term" value="F:protein serine/threonine phosphatase activity"/>
    <property type="evidence" value="ECO:0007669"/>
    <property type="project" value="InterPro"/>
</dbReference>
<evidence type="ECO:0000259" key="2">
    <source>
        <dbReference type="PROSITE" id="PS51746"/>
    </source>
</evidence>
<evidence type="ECO:0000256" key="1">
    <source>
        <dbReference type="SAM" id="MobiDB-lite"/>
    </source>
</evidence>
<feature type="compositionally biased region" description="Basic and acidic residues" evidence="1">
    <location>
        <begin position="640"/>
        <end position="657"/>
    </location>
</feature>
<organism evidence="3 4">
    <name type="scientific">[Myrmecia] bisecta</name>
    <dbReference type="NCBI Taxonomy" id="41462"/>
    <lineage>
        <taxon>Eukaryota</taxon>
        <taxon>Viridiplantae</taxon>
        <taxon>Chlorophyta</taxon>
        <taxon>core chlorophytes</taxon>
        <taxon>Trebouxiophyceae</taxon>
        <taxon>Trebouxiales</taxon>
        <taxon>Trebouxiaceae</taxon>
        <taxon>Myrmecia</taxon>
    </lineage>
</organism>
<comment type="caution">
    <text evidence="3">The sequence shown here is derived from an EMBL/GenBank/DDBJ whole genome shotgun (WGS) entry which is preliminary data.</text>
</comment>
<dbReference type="Proteomes" id="UP001489004">
    <property type="component" value="Unassembled WGS sequence"/>
</dbReference>
<feature type="region of interest" description="Disordered" evidence="1">
    <location>
        <begin position="624"/>
        <end position="834"/>
    </location>
</feature>
<dbReference type="Gene3D" id="3.60.40.10">
    <property type="entry name" value="PPM-type phosphatase domain"/>
    <property type="match status" value="1"/>
</dbReference>
<feature type="compositionally biased region" description="Polar residues" evidence="1">
    <location>
        <begin position="793"/>
        <end position="815"/>
    </location>
</feature>
<dbReference type="InterPro" id="IPR001932">
    <property type="entry name" value="PPM-type_phosphatase-like_dom"/>
</dbReference>
<name>A0AAW1P8W4_9CHLO</name>
<feature type="compositionally biased region" description="Polar residues" evidence="1">
    <location>
        <begin position="823"/>
        <end position="834"/>
    </location>
</feature>
<evidence type="ECO:0000313" key="3">
    <source>
        <dbReference type="EMBL" id="KAK9804224.1"/>
    </source>
</evidence>